<dbReference type="AlphaFoldDB" id="A0A0M3JW42"/>
<evidence type="ECO:0000256" key="7">
    <source>
        <dbReference type="ARBA" id="ARBA00023136"/>
    </source>
</evidence>
<comment type="similarity">
    <text evidence="2 8">Belongs to the glycosyltransferase 92 family.</text>
</comment>
<keyword evidence="5" id="KW-0812">Transmembrane</keyword>
<keyword evidence="10" id="KW-1185">Reference proteome</keyword>
<evidence type="ECO:0000256" key="8">
    <source>
        <dbReference type="RuleBase" id="RU366017"/>
    </source>
</evidence>
<dbReference type="GO" id="GO:0016020">
    <property type="term" value="C:membrane"/>
    <property type="evidence" value="ECO:0007669"/>
    <property type="project" value="UniProtKB-SubCell"/>
</dbReference>
<comment type="subcellular location">
    <subcellularLocation>
        <location evidence="1">Membrane</location>
        <topology evidence="1">Single-pass membrane protein</topology>
    </subcellularLocation>
</comment>
<accession>A0A0M3JW42</accession>
<evidence type="ECO:0000256" key="4">
    <source>
        <dbReference type="ARBA" id="ARBA00022679"/>
    </source>
</evidence>
<name>A0A0M3JW42_ANISI</name>
<dbReference type="Pfam" id="PF01697">
    <property type="entry name" value="Glyco_transf_92"/>
    <property type="match status" value="1"/>
</dbReference>
<evidence type="ECO:0000256" key="5">
    <source>
        <dbReference type="ARBA" id="ARBA00022692"/>
    </source>
</evidence>
<reference evidence="11" key="1">
    <citation type="submission" date="2017-02" db="UniProtKB">
        <authorList>
            <consortium name="WormBaseParasite"/>
        </authorList>
    </citation>
    <scope>IDENTIFICATION</scope>
</reference>
<evidence type="ECO:0000256" key="6">
    <source>
        <dbReference type="ARBA" id="ARBA00022989"/>
    </source>
</evidence>
<dbReference type="PANTHER" id="PTHR21645">
    <property type="entry name" value="GLYCOSYLTRANSFERASE FAMILY 92 PROTEIN"/>
    <property type="match status" value="1"/>
</dbReference>
<evidence type="ECO:0000313" key="11">
    <source>
        <dbReference type="WBParaSite" id="ASIM_0001248401-mRNA-1"/>
    </source>
</evidence>
<evidence type="ECO:0000256" key="3">
    <source>
        <dbReference type="ARBA" id="ARBA00022676"/>
    </source>
</evidence>
<keyword evidence="4 8" id="KW-0808">Transferase</keyword>
<keyword evidence="3 8" id="KW-0328">Glycosyltransferase</keyword>
<dbReference type="Proteomes" id="UP000267096">
    <property type="component" value="Unassembled WGS sequence"/>
</dbReference>
<dbReference type="EC" id="2.4.1.-" evidence="8"/>
<dbReference type="WBParaSite" id="ASIM_0001248401-mRNA-1">
    <property type="protein sequence ID" value="ASIM_0001248401-mRNA-1"/>
    <property type="gene ID" value="ASIM_0001248401"/>
</dbReference>
<keyword evidence="6" id="KW-1133">Transmembrane helix</keyword>
<sequence>MSQPVKEVYICSVQRNVMLTLIAADKHITREELPIRCVSSNDQSVEKITEIGFYNAFQTTGECKWTLFIAVCYVTEDIKRFIIEGNRKNNEMAEIPFRHPVKKRHGVVACVSPLFAFEKWQLLLSSIEFRIAFGVSMQVYYIGSILTSLMQILHRYEEMGFVSIEKWSGIDIGGIKSDYDPNLELDFRNQASAHTDCLINFKESAQFIIFSDPDDMLFPQLAPTYLAEFQALQKFSDAHVFIYERFDVNVYTGMRVMQRISEKFSLKNILTESHFTNKWNYGKWVANPEYIVSAWIHWPGTVSDKCHIYNVPQQYNVMAHFRKWHYSDELSKFKNDRVTSREVREDSSYQVQFAIFLYFARFMNSEDLFIVRRALSENIGKECSKTRVLTLLREKKTDMILALDFSLKLLLTEEKCDHIQREFEVRTAANLSDILPLLAPTEHYYPIIDACYKRMFYYVFIVMSCPTPYRCNLEPVKGLHCTNAHTENAHHQLNSEHLYIHYPIDATFIESTDGCSL</sequence>
<keyword evidence="7" id="KW-0472">Membrane</keyword>
<evidence type="ECO:0000313" key="10">
    <source>
        <dbReference type="Proteomes" id="UP000267096"/>
    </source>
</evidence>
<protein>
    <recommendedName>
        <fullName evidence="8">Glycosyltransferase family 92 protein</fullName>
        <ecNumber evidence="8">2.4.1.-</ecNumber>
    </recommendedName>
</protein>
<organism evidence="11">
    <name type="scientific">Anisakis simplex</name>
    <name type="common">Herring worm</name>
    <dbReference type="NCBI Taxonomy" id="6269"/>
    <lineage>
        <taxon>Eukaryota</taxon>
        <taxon>Metazoa</taxon>
        <taxon>Ecdysozoa</taxon>
        <taxon>Nematoda</taxon>
        <taxon>Chromadorea</taxon>
        <taxon>Rhabditida</taxon>
        <taxon>Spirurina</taxon>
        <taxon>Ascaridomorpha</taxon>
        <taxon>Ascaridoidea</taxon>
        <taxon>Anisakidae</taxon>
        <taxon>Anisakis</taxon>
        <taxon>Anisakis simplex complex</taxon>
    </lineage>
</organism>
<evidence type="ECO:0000313" key="9">
    <source>
        <dbReference type="EMBL" id="VDK46223.1"/>
    </source>
</evidence>
<dbReference type="PANTHER" id="PTHR21645:SF2">
    <property type="entry name" value="GLYCOSYLTRANSFERASE FAMILY 92 PROTEIN F59C6.8"/>
    <property type="match status" value="1"/>
</dbReference>
<dbReference type="InterPro" id="IPR008166">
    <property type="entry name" value="Glyco_transf_92"/>
</dbReference>
<evidence type="ECO:0000256" key="1">
    <source>
        <dbReference type="ARBA" id="ARBA00004167"/>
    </source>
</evidence>
<dbReference type="InterPro" id="IPR052012">
    <property type="entry name" value="GTase_92"/>
</dbReference>
<dbReference type="OrthoDB" id="2526284at2759"/>
<dbReference type="GO" id="GO:0016757">
    <property type="term" value="F:glycosyltransferase activity"/>
    <property type="evidence" value="ECO:0007669"/>
    <property type="project" value="UniProtKB-UniRule"/>
</dbReference>
<reference evidence="9 10" key="2">
    <citation type="submission" date="2018-11" db="EMBL/GenBank/DDBJ databases">
        <authorList>
            <consortium name="Pathogen Informatics"/>
        </authorList>
    </citation>
    <scope>NUCLEOTIDE SEQUENCE [LARGE SCALE GENOMIC DNA]</scope>
</reference>
<gene>
    <name evidence="9" type="ORF">ASIM_LOCUS11950</name>
</gene>
<evidence type="ECO:0000256" key="2">
    <source>
        <dbReference type="ARBA" id="ARBA00007647"/>
    </source>
</evidence>
<dbReference type="EMBL" id="UYRR01031121">
    <property type="protein sequence ID" value="VDK46223.1"/>
    <property type="molecule type" value="Genomic_DNA"/>
</dbReference>
<proteinExistence type="inferred from homology"/>